<dbReference type="OrthoDB" id="5804279at2759"/>
<protein>
    <recommendedName>
        <fullName evidence="2">GSKIP domain-containing protein</fullName>
    </recommendedName>
</protein>
<dbReference type="EMBL" id="VCGU01000008">
    <property type="protein sequence ID" value="TRY72154.1"/>
    <property type="molecule type" value="Genomic_DNA"/>
</dbReference>
<dbReference type="AlphaFoldDB" id="A0A553P3A2"/>
<dbReference type="GO" id="GO:0051018">
    <property type="term" value="F:protein kinase A binding"/>
    <property type="evidence" value="ECO:0007669"/>
    <property type="project" value="TreeGrafter"/>
</dbReference>
<organism evidence="3 4">
    <name type="scientific">Tigriopus californicus</name>
    <name type="common">Marine copepod</name>
    <dbReference type="NCBI Taxonomy" id="6832"/>
    <lineage>
        <taxon>Eukaryota</taxon>
        <taxon>Metazoa</taxon>
        <taxon>Ecdysozoa</taxon>
        <taxon>Arthropoda</taxon>
        <taxon>Crustacea</taxon>
        <taxon>Multicrustacea</taxon>
        <taxon>Hexanauplia</taxon>
        <taxon>Copepoda</taxon>
        <taxon>Harpacticoida</taxon>
        <taxon>Harpacticidae</taxon>
        <taxon>Tigriopus</taxon>
    </lineage>
</organism>
<dbReference type="GO" id="GO:0019207">
    <property type="term" value="F:kinase regulator activity"/>
    <property type="evidence" value="ECO:0007669"/>
    <property type="project" value="TreeGrafter"/>
</dbReference>
<dbReference type="Gene3D" id="3.30.2280.10">
    <property type="entry name" value="Hypothetical protein (hspc210)"/>
    <property type="match status" value="1"/>
</dbReference>
<evidence type="ECO:0000313" key="3">
    <source>
        <dbReference type="EMBL" id="TRY72154.1"/>
    </source>
</evidence>
<dbReference type="InterPro" id="IPR023231">
    <property type="entry name" value="GSKIP_dom_sf"/>
</dbReference>
<proteinExistence type="inferred from homology"/>
<dbReference type="InterPro" id="IPR007967">
    <property type="entry name" value="GSKIP_dom"/>
</dbReference>
<sequence>MDGERETPLDSEGWQTEAQSVIQDVRGHVQVITTSSILHCGNTRIYLNLTTQEGDRFTIELSRQGFRVVGSDHDNLSLDNAEDPAYFETPYSLLGSVSPAFSTSFGAKLCERLAQLQAKELPLNAI</sequence>
<dbReference type="SUPFAM" id="SSF103107">
    <property type="entry name" value="Hypothetical protein c14orf129, hspc210"/>
    <property type="match status" value="1"/>
</dbReference>
<dbReference type="PANTHER" id="PTHR12490:SF4">
    <property type="entry name" value="GSK3B-INTERACTING PROTEIN"/>
    <property type="match status" value="1"/>
</dbReference>
<dbReference type="STRING" id="6832.A0A553P3A2"/>
<feature type="domain" description="GSKIP" evidence="2">
    <location>
        <begin position="15"/>
        <end position="116"/>
    </location>
</feature>
<dbReference type="InterPro" id="IPR037395">
    <property type="entry name" value="GSKIP"/>
</dbReference>
<evidence type="ECO:0000313" key="4">
    <source>
        <dbReference type="Proteomes" id="UP000318571"/>
    </source>
</evidence>
<dbReference type="GO" id="GO:0060828">
    <property type="term" value="P:regulation of canonical Wnt signaling pathway"/>
    <property type="evidence" value="ECO:0007669"/>
    <property type="project" value="InterPro"/>
</dbReference>
<keyword evidence="4" id="KW-1185">Reference proteome</keyword>
<dbReference type="Proteomes" id="UP000318571">
    <property type="component" value="Chromosome 7"/>
</dbReference>
<dbReference type="PANTHER" id="PTHR12490">
    <property type="entry name" value="GSK3B-INTERACTING PROTEIN"/>
    <property type="match status" value="1"/>
</dbReference>
<gene>
    <name evidence="3" type="ORF">TCAL_00257</name>
</gene>
<accession>A0A553P3A2</accession>
<dbReference type="Pfam" id="PF05303">
    <property type="entry name" value="GSKIP_dom"/>
    <property type="match status" value="1"/>
</dbReference>
<comment type="caution">
    <text evidence="3">The sequence shown here is derived from an EMBL/GenBank/DDBJ whole genome shotgun (WGS) entry which is preliminary data.</text>
</comment>
<comment type="similarity">
    <text evidence="1">Belongs to the GSKIP family.</text>
</comment>
<name>A0A553P3A2_TIGCA</name>
<dbReference type="OMA" id="FAVTEMH"/>
<evidence type="ECO:0000259" key="2">
    <source>
        <dbReference type="Pfam" id="PF05303"/>
    </source>
</evidence>
<dbReference type="GO" id="GO:0005737">
    <property type="term" value="C:cytoplasm"/>
    <property type="evidence" value="ECO:0007669"/>
    <property type="project" value="TreeGrafter"/>
</dbReference>
<reference evidence="3 4" key="1">
    <citation type="journal article" date="2018" name="Nat. Ecol. Evol.">
        <title>Genomic signatures of mitonuclear coevolution across populations of Tigriopus californicus.</title>
        <authorList>
            <person name="Barreto F.S."/>
            <person name="Watson E.T."/>
            <person name="Lima T.G."/>
            <person name="Willett C.S."/>
            <person name="Edmands S."/>
            <person name="Li W."/>
            <person name="Burton R.S."/>
        </authorList>
    </citation>
    <scope>NUCLEOTIDE SEQUENCE [LARGE SCALE GENOMIC DNA]</scope>
    <source>
        <strain evidence="3 4">San Diego</strain>
    </source>
</reference>
<evidence type="ECO:0000256" key="1">
    <source>
        <dbReference type="ARBA" id="ARBA00009571"/>
    </source>
</evidence>